<dbReference type="InterPro" id="IPR050222">
    <property type="entry name" value="MATE_MdtK"/>
</dbReference>
<dbReference type="GO" id="GO:0005886">
    <property type="term" value="C:plasma membrane"/>
    <property type="evidence" value="ECO:0007669"/>
    <property type="project" value="UniProtKB-SubCell"/>
</dbReference>
<evidence type="ECO:0000256" key="1">
    <source>
        <dbReference type="ARBA" id="ARBA00004429"/>
    </source>
</evidence>
<feature type="transmembrane region" description="Helical" evidence="10">
    <location>
        <begin position="40"/>
        <end position="73"/>
    </location>
</feature>
<dbReference type="Proteomes" id="UP000201613">
    <property type="component" value="Unassembled WGS sequence"/>
</dbReference>
<evidence type="ECO:0000256" key="3">
    <source>
        <dbReference type="ARBA" id="ARBA00022449"/>
    </source>
</evidence>
<dbReference type="CDD" id="cd13131">
    <property type="entry name" value="MATE_NorM_like"/>
    <property type="match status" value="1"/>
</dbReference>
<evidence type="ECO:0000256" key="7">
    <source>
        <dbReference type="ARBA" id="ARBA00023065"/>
    </source>
</evidence>
<evidence type="ECO:0000256" key="2">
    <source>
        <dbReference type="ARBA" id="ARBA00022448"/>
    </source>
</evidence>
<keyword evidence="4" id="KW-1003">Cell membrane</keyword>
<keyword evidence="7" id="KW-0406">Ion transport</keyword>
<name>A0A238LKH4_9RHOB</name>
<feature type="transmembrane region" description="Helical" evidence="10">
    <location>
        <begin position="395"/>
        <end position="415"/>
    </location>
</feature>
<keyword evidence="2" id="KW-0813">Transport</keyword>
<comment type="subcellular location">
    <subcellularLocation>
        <location evidence="1">Cell inner membrane</location>
        <topology evidence="1">Multi-pass membrane protein</topology>
    </subcellularLocation>
</comment>
<keyword evidence="3" id="KW-0050">Antiport</keyword>
<evidence type="ECO:0000256" key="6">
    <source>
        <dbReference type="ARBA" id="ARBA00022989"/>
    </source>
</evidence>
<feature type="transmembrane region" description="Helical" evidence="10">
    <location>
        <begin position="196"/>
        <end position="217"/>
    </location>
</feature>
<feature type="transmembrane region" description="Helical" evidence="10">
    <location>
        <begin position="162"/>
        <end position="184"/>
    </location>
</feature>
<feature type="transmembrane region" description="Helical" evidence="10">
    <location>
        <begin position="238"/>
        <end position="267"/>
    </location>
</feature>
<proteinExistence type="predicted"/>
<feature type="transmembrane region" description="Helical" evidence="10">
    <location>
        <begin position="12"/>
        <end position="34"/>
    </location>
</feature>
<keyword evidence="12" id="KW-1185">Reference proteome</keyword>
<dbReference type="InterPro" id="IPR048279">
    <property type="entry name" value="MdtK-like"/>
</dbReference>
<evidence type="ECO:0000256" key="10">
    <source>
        <dbReference type="SAM" id="Phobius"/>
    </source>
</evidence>
<dbReference type="GO" id="GO:0042910">
    <property type="term" value="F:xenobiotic transmembrane transporter activity"/>
    <property type="evidence" value="ECO:0007669"/>
    <property type="project" value="InterPro"/>
</dbReference>
<accession>A0A238LKH4</accession>
<evidence type="ECO:0000256" key="9">
    <source>
        <dbReference type="ARBA" id="ARBA00031636"/>
    </source>
</evidence>
<dbReference type="GO" id="GO:0006811">
    <property type="term" value="P:monoatomic ion transport"/>
    <property type="evidence" value="ECO:0007669"/>
    <property type="project" value="UniProtKB-KW"/>
</dbReference>
<evidence type="ECO:0000313" key="11">
    <source>
        <dbReference type="EMBL" id="SMY09456.1"/>
    </source>
</evidence>
<evidence type="ECO:0000256" key="8">
    <source>
        <dbReference type="ARBA" id="ARBA00023136"/>
    </source>
</evidence>
<feature type="transmembrane region" description="Helical" evidence="10">
    <location>
        <begin position="421"/>
        <end position="443"/>
    </location>
</feature>
<gene>
    <name evidence="11" type="primary">norM</name>
    <name evidence="11" type="ORF">LOM8899_03623</name>
</gene>
<protein>
    <recommendedName>
        <fullName evidence="9">Multidrug-efflux transporter</fullName>
    </recommendedName>
</protein>
<dbReference type="EMBL" id="FXZK01000010">
    <property type="protein sequence ID" value="SMY09456.1"/>
    <property type="molecule type" value="Genomic_DNA"/>
</dbReference>
<feature type="transmembrane region" description="Helical" evidence="10">
    <location>
        <begin position="319"/>
        <end position="345"/>
    </location>
</feature>
<dbReference type="RefSeq" id="WP_093993645.1">
    <property type="nucleotide sequence ID" value="NZ_FXZK01000010.1"/>
</dbReference>
<dbReference type="OrthoDB" id="9780160at2"/>
<evidence type="ECO:0000256" key="4">
    <source>
        <dbReference type="ARBA" id="ARBA00022475"/>
    </source>
</evidence>
<dbReference type="PANTHER" id="PTHR43298:SF2">
    <property type="entry name" value="FMN_FAD EXPORTER YEEO-RELATED"/>
    <property type="match status" value="1"/>
</dbReference>
<dbReference type="InterPro" id="IPR002528">
    <property type="entry name" value="MATE_fam"/>
</dbReference>
<feature type="transmembrane region" description="Helical" evidence="10">
    <location>
        <begin position="357"/>
        <end position="383"/>
    </location>
</feature>
<feature type="transmembrane region" description="Helical" evidence="10">
    <location>
        <begin position="273"/>
        <end position="298"/>
    </location>
</feature>
<sequence length="458" mass="48309">MTANPLTYREHAKLLLALGLPLVGTSVAGFAIHMTDTLMLGWYSVTALAAATIASSFWFITFIVGAGFGRAVVPLVAEAVAQDDETTARRVTRMALWLSVAFGCVAVAVLWESEALFLAIGQTPTVAAEAQNYMRIAVFGMFPALIGNVIRSYLAAQGLTAVQLWITVGALLLNVLANYVLIFGNFGAPEMGIKGAAVASILVQSVQAIVLCWYAHWKLPEVRLFQRIWKADPGALLTVFRLGGPIGLTGLAEGGLFAASAVMMGWIGEVELAAHGIALQLAGLTFMFHVGMAEAATVRAGRAFGHRDRAELAMAGQTAYAVGLGFSVLVVTLFVTMPGLLISLFVDPSEPQRAELIAVGTSLLLVAALFQLVDAGQILALSLLRGVQDTAVPMWMAIGSYWAVGLPAGYLMGFVFGWGGIGIWFGLTVGLGAAALSLGWRFWGGSIERAAIPRPPAP</sequence>
<dbReference type="AlphaFoldDB" id="A0A238LKH4"/>
<dbReference type="PIRSF" id="PIRSF006603">
    <property type="entry name" value="DinF"/>
    <property type="match status" value="1"/>
</dbReference>
<dbReference type="Pfam" id="PF01554">
    <property type="entry name" value="MatE"/>
    <property type="match status" value="2"/>
</dbReference>
<evidence type="ECO:0000256" key="5">
    <source>
        <dbReference type="ARBA" id="ARBA00022692"/>
    </source>
</evidence>
<feature type="transmembrane region" description="Helical" evidence="10">
    <location>
        <begin position="94"/>
        <end position="113"/>
    </location>
</feature>
<keyword evidence="6 10" id="KW-1133">Transmembrane helix</keyword>
<feature type="transmembrane region" description="Helical" evidence="10">
    <location>
        <begin position="133"/>
        <end position="150"/>
    </location>
</feature>
<dbReference type="GO" id="GO:0015297">
    <property type="term" value="F:antiporter activity"/>
    <property type="evidence" value="ECO:0007669"/>
    <property type="project" value="UniProtKB-KW"/>
</dbReference>
<keyword evidence="5 10" id="KW-0812">Transmembrane</keyword>
<dbReference type="NCBIfam" id="TIGR00797">
    <property type="entry name" value="matE"/>
    <property type="match status" value="1"/>
</dbReference>
<organism evidence="11 12">
    <name type="scientific">Flavimaricola marinus</name>
    <dbReference type="NCBI Taxonomy" id="1819565"/>
    <lineage>
        <taxon>Bacteria</taxon>
        <taxon>Pseudomonadati</taxon>
        <taxon>Pseudomonadota</taxon>
        <taxon>Alphaproteobacteria</taxon>
        <taxon>Rhodobacterales</taxon>
        <taxon>Paracoccaceae</taxon>
        <taxon>Flavimaricola</taxon>
    </lineage>
</organism>
<evidence type="ECO:0000313" key="12">
    <source>
        <dbReference type="Proteomes" id="UP000201613"/>
    </source>
</evidence>
<dbReference type="PANTHER" id="PTHR43298">
    <property type="entry name" value="MULTIDRUG RESISTANCE PROTEIN NORM-RELATED"/>
    <property type="match status" value="1"/>
</dbReference>
<keyword evidence="8 10" id="KW-0472">Membrane</keyword>
<reference evidence="11 12" key="1">
    <citation type="submission" date="2017-05" db="EMBL/GenBank/DDBJ databases">
        <authorList>
            <person name="Song R."/>
            <person name="Chenine A.L."/>
            <person name="Ruprecht R.M."/>
        </authorList>
    </citation>
    <scope>NUCLEOTIDE SEQUENCE [LARGE SCALE GENOMIC DNA]</scope>
    <source>
        <strain evidence="11 12">CECT 8899</strain>
    </source>
</reference>